<evidence type="ECO:0000313" key="2">
    <source>
        <dbReference type="Proteomes" id="UP000002541"/>
    </source>
</evidence>
<keyword evidence="2" id="KW-1185">Reference proteome</keyword>
<sequence>MPLKRIASCFPEVVHTPPVTIVDRQGWLMAQRCDAWWRDELDEDPVTLLLVYRSPLVTPHKRMYKPVADLILAANRFEVISQGTRHDDNMIHGDKGAEYFYARMTDAAEFPKGPYDLREVIDVIDEAVHGALSQTMEVA</sequence>
<dbReference type="EMBL" id="DQ398043">
    <property type="protein sequence ID" value="ABE67398.1"/>
    <property type="molecule type" value="Genomic_DNA"/>
</dbReference>
<dbReference type="Pfam" id="PF17429">
    <property type="entry name" value="GP70"/>
    <property type="match status" value="1"/>
</dbReference>
<name>Q1A0D8_9CAUD</name>
<accession>Q1A0D8</accession>
<protein>
    <submittedName>
        <fullName evidence="1">Uncharacterized protein</fullName>
    </submittedName>
</protein>
<gene>
    <name evidence="1" type="primary">79</name>
    <name evidence="1" type="ORF">PBI_CHE12_79</name>
</gene>
<proteinExistence type="predicted"/>
<evidence type="ECO:0000313" key="1">
    <source>
        <dbReference type="EMBL" id="ABE67398.1"/>
    </source>
</evidence>
<dbReference type="InterPro" id="IPR035405">
    <property type="entry name" value="GP70"/>
</dbReference>
<dbReference type="OrthoDB" id="12907at10239"/>
<organism evidence="1 2">
    <name type="scientific">Mycobacterium phage Che12</name>
    <dbReference type="NCBI Taxonomy" id="2911435"/>
    <lineage>
        <taxon>Viruses</taxon>
        <taxon>Duplodnaviria</taxon>
        <taxon>Heunggongvirae</taxon>
        <taxon>Uroviricota</taxon>
        <taxon>Caudoviricetes</taxon>
        <taxon>Fromanvirus</taxon>
        <taxon>Fromanvirus Che12</taxon>
    </lineage>
</organism>
<dbReference type="RefSeq" id="YP_655658.1">
    <property type="nucleotide sequence ID" value="NC_008203.1"/>
</dbReference>
<dbReference type="Proteomes" id="UP000002541">
    <property type="component" value="Segment"/>
</dbReference>
<reference evidence="1 2" key="1">
    <citation type="journal article" date="2006" name="PLoS Genet.">
        <title>Exploring the mycobacteriophage metaproteome: phage genomics as an educational platform.</title>
        <authorList>
            <person name="Hatfull G.F."/>
            <person name="Pedulla M.L."/>
            <person name="Jacobs-Sera D."/>
            <person name="Cichon P.M."/>
            <person name="Foley A."/>
            <person name="Ford M.E."/>
            <person name="Gonda R.M."/>
            <person name="Houtz J.M."/>
            <person name="Hryckowian A.J."/>
            <person name="Kelchner V.A."/>
            <person name="Namburi S."/>
            <person name="Pajcini K.V."/>
            <person name="Popovich M.G."/>
            <person name="Schleicher D.T."/>
            <person name="Simanek B.Z."/>
            <person name="Smith A.L."/>
            <person name="Zdanowicz G.M."/>
            <person name="Kumar V."/>
            <person name="Peebles C.L."/>
            <person name="Jacobs W.R.Jr."/>
            <person name="Lawrence J.G."/>
            <person name="Hendrix R.W."/>
        </authorList>
    </citation>
    <scope>NUCLEOTIDE SEQUENCE [LARGE SCALE GENOMIC DNA]</scope>
</reference>
<dbReference type="KEGG" id="vg:4156939"/>